<keyword evidence="3 8" id="KW-0813">Transport</keyword>
<gene>
    <name evidence="10" type="ORF">G6N76_07550</name>
</gene>
<accession>A0A6M1RX90</accession>
<feature type="transmembrane region" description="Helical" evidence="9">
    <location>
        <begin position="78"/>
        <end position="98"/>
    </location>
</feature>
<dbReference type="InterPro" id="IPR003784">
    <property type="entry name" value="BioY"/>
</dbReference>
<dbReference type="Proteomes" id="UP000477849">
    <property type="component" value="Unassembled WGS sequence"/>
</dbReference>
<name>A0A6M1RX90_9HYPH</name>
<evidence type="ECO:0000256" key="8">
    <source>
        <dbReference type="PIRNR" id="PIRNR016661"/>
    </source>
</evidence>
<organism evidence="10 11">
    <name type="scientific">Rhizobium daejeonense</name>
    <dbReference type="NCBI Taxonomy" id="240521"/>
    <lineage>
        <taxon>Bacteria</taxon>
        <taxon>Pseudomonadati</taxon>
        <taxon>Pseudomonadota</taxon>
        <taxon>Alphaproteobacteria</taxon>
        <taxon>Hyphomicrobiales</taxon>
        <taxon>Rhizobiaceae</taxon>
        <taxon>Rhizobium/Agrobacterium group</taxon>
        <taxon>Rhizobium</taxon>
    </lineage>
</organism>
<dbReference type="Gene3D" id="1.10.1760.20">
    <property type="match status" value="1"/>
</dbReference>
<dbReference type="PIRSF" id="PIRSF016661">
    <property type="entry name" value="BioY"/>
    <property type="match status" value="1"/>
</dbReference>
<dbReference type="Pfam" id="PF02632">
    <property type="entry name" value="BioY"/>
    <property type="match status" value="1"/>
</dbReference>
<dbReference type="GO" id="GO:0005886">
    <property type="term" value="C:plasma membrane"/>
    <property type="evidence" value="ECO:0007669"/>
    <property type="project" value="UniProtKB-SubCell"/>
</dbReference>
<dbReference type="PANTHER" id="PTHR34295:SF4">
    <property type="entry name" value="BIOTIN TRANSPORTER BIOY-RELATED"/>
    <property type="match status" value="1"/>
</dbReference>
<evidence type="ECO:0000313" key="10">
    <source>
        <dbReference type="EMBL" id="NGO63525.1"/>
    </source>
</evidence>
<evidence type="ECO:0000256" key="7">
    <source>
        <dbReference type="ARBA" id="ARBA00023136"/>
    </source>
</evidence>
<evidence type="ECO:0000256" key="2">
    <source>
        <dbReference type="ARBA" id="ARBA00010692"/>
    </source>
</evidence>
<protein>
    <recommendedName>
        <fullName evidence="8">Biotin transporter</fullName>
    </recommendedName>
</protein>
<feature type="transmembrane region" description="Helical" evidence="9">
    <location>
        <begin position="163"/>
        <end position="183"/>
    </location>
</feature>
<comment type="subcellular location">
    <subcellularLocation>
        <location evidence="1 8">Cell membrane</location>
        <topology evidence="1 8">Multi-pass membrane protein</topology>
    </subcellularLocation>
</comment>
<dbReference type="RefSeq" id="WP_163903996.1">
    <property type="nucleotide sequence ID" value="NZ_CP048427.1"/>
</dbReference>
<keyword evidence="7 8" id="KW-0472">Membrane</keyword>
<comment type="similarity">
    <text evidence="2 8">Belongs to the BioY family.</text>
</comment>
<evidence type="ECO:0000256" key="9">
    <source>
        <dbReference type="SAM" id="Phobius"/>
    </source>
</evidence>
<evidence type="ECO:0000256" key="1">
    <source>
        <dbReference type="ARBA" id="ARBA00004651"/>
    </source>
</evidence>
<reference evidence="10 11" key="1">
    <citation type="submission" date="2020-02" db="EMBL/GenBank/DDBJ databases">
        <title>Genome sequence of the type strain CCBAU10050 of Rhizobium daejeonense.</title>
        <authorList>
            <person name="Gao J."/>
            <person name="Sun J."/>
        </authorList>
    </citation>
    <scope>NUCLEOTIDE SEQUENCE [LARGE SCALE GENOMIC DNA]</scope>
    <source>
        <strain evidence="10 11">CCBAU10050</strain>
    </source>
</reference>
<feature type="transmembrane region" description="Helical" evidence="9">
    <location>
        <begin position="30"/>
        <end position="48"/>
    </location>
</feature>
<comment type="caution">
    <text evidence="10">The sequence shown here is derived from an EMBL/GenBank/DDBJ whole genome shotgun (WGS) entry which is preliminary data.</text>
</comment>
<keyword evidence="5 9" id="KW-0812">Transmembrane</keyword>
<evidence type="ECO:0000313" key="11">
    <source>
        <dbReference type="Proteomes" id="UP000477849"/>
    </source>
</evidence>
<dbReference type="GO" id="GO:0015225">
    <property type="term" value="F:biotin transmembrane transporter activity"/>
    <property type="evidence" value="ECO:0007669"/>
    <property type="project" value="UniProtKB-UniRule"/>
</dbReference>
<sequence length="187" mass="18817">MNTRDLVLVSLFAAIIVALGLIPPITLGFIPVPITLQSLGVMLAGVILGAKRGALAPLLVILLVAIGLPVLSGGRGGLAVFAGPTVGFLIGWVPAAYVTGLIAERFARPAMAALPQTLGFFAAAAIGGVVVLYLFGIGYLAFGAGLGLEKAFLGSMAFIPGDLLKAAVAGLAGRAVMVGYPLLPQRA</sequence>
<feature type="transmembrane region" description="Helical" evidence="9">
    <location>
        <begin position="118"/>
        <end position="143"/>
    </location>
</feature>
<dbReference type="EMBL" id="JAAKZH010000002">
    <property type="protein sequence ID" value="NGO63525.1"/>
    <property type="molecule type" value="Genomic_DNA"/>
</dbReference>
<feature type="transmembrane region" description="Helical" evidence="9">
    <location>
        <begin position="55"/>
        <end position="72"/>
    </location>
</feature>
<dbReference type="PANTHER" id="PTHR34295">
    <property type="entry name" value="BIOTIN TRANSPORTER BIOY"/>
    <property type="match status" value="1"/>
</dbReference>
<keyword evidence="11" id="KW-1185">Reference proteome</keyword>
<evidence type="ECO:0000256" key="3">
    <source>
        <dbReference type="ARBA" id="ARBA00022448"/>
    </source>
</evidence>
<evidence type="ECO:0000256" key="4">
    <source>
        <dbReference type="ARBA" id="ARBA00022475"/>
    </source>
</evidence>
<dbReference type="AlphaFoldDB" id="A0A6M1RX90"/>
<keyword evidence="4 8" id="KW-1003">Cell membrane</keyword>
<evidence type="ECO:0000256" key="6">
    <source>
        <dbReference type="ARBA" id="ARBA00022989"/>
    </source>
</evidence>
<keyword evidence="6 9" id="KW-1133">Transmembrane helix</keyword>
<proteinExistence type="inferred from homology"/>
<evidence type="ECO:0000256" key="5">
    <source>
        <dbReference type="ARBA" id="ARBA00022692"/>
    </source>
</evidence>